<dbReference type="InterPro" id="IPR036280">
    <property type="entry name" value="Multihaem_cyt_sf"/>
</dbReference>
<evidence type="ECO:0000313" key="1">
    <source>
        <dbReference type="EMBL" id="SVC65997.1"/>
    </source>
</evidence>
<accession>A0A382NZS4</accession>
<proteinExistence type="predicted"/>
<dbReference type="EMBL" id="UINC01103539">
    <property type="protein sequence ID" value="SVC65997.1"/>
    <property type="molecule type" value="Genomic_DNA"/>
</dbReference>
<dbReference type="SUPFAM" id="SSF48695">
    <property type="entry name" value="Multiheme cytochromes"/>
    <property type="match status" value="1"/>
</dbReference>
<protein>
    <submittedName>
        <fullName evidence="1">Uncharacterized protein</fullName>
    </submittedName>
</protein>
<feature type="non-terminal residue" evidence="1">
    <location>
        <position position="105"/>
    </location>
</feature>
<name>A0A382NZS4_9ZZZZ</name>
<gene>
    <name evidence="1" type="ORF">METZ01_LOCUS318851</name>
</gene>
<organism evidence="1">
    <name type="scientific">marine metagenome</name>
    <dbReference type="NCBI Taxonomy" id="408172"/>
    <lineage>
        <taxon>unclassified sequences</taxon>
        <taxon>metagenomes</taxon>
        <taxon>ecological metagenomes</taxon>
    </lineage>
</organism>
<sequence>MARFSLYPEKKSRKQLQIKLHLNCHKLLILLALIILNACGEPGKLLSNEEENNSEIKNLMQHMPEAKCNNSVCHGNEIKVSKLGALISHNTGKDCLTCHSVEGAG</sequence>
<reference evidence="1" key="1">
    <citation type="submission" date="2018-05" db="EMBL/GenBank/DDBJ databases">
        <authorList>
            <person name="Lanie J.A."/>
            <person name="Ng W.-L."/>
            <person name="Kazmierczak K.M."/>
            <person name="Andrzejewski T.M."/>
            <person name="Davidsen T.M."/>
            <person name="Wayne K.J."/>
            <person name="Tettelin H."/>
            <person name="Glass J.I."/>
            <person name="Rusch D."/>
            <person name="Podicherti R."/>
            <person name="Tsui H.-C.T."/>
            <person name="Winkler M.E."/>
        </authorList>
    </citation>
    <scope>NUCLEOTIDE SEQUENCE</scope>
</reference>
<dbReference type="AlphaFoldDB" id="A0A382NZS4"/>